<comment type="caution">
    <text evidence="2">The sequence shown here is derived from an EMBL/GenBank/DDBJ whole genome shotgun (WGS) entry which is preliminary data.</text>
</comment>
<feature type="transmembrane region" description="Helical" evidence="1">
    <location>
        <begin position="12"/>
        <end position="31"/>
    </location>
</feature>
<keyword evidence="1" id="KW-0472">Membrane</keyword>
<keyword evidence="1" id="KW-1133">Transmembrane helix</keyword>
<organism evidence="2 3">
    <name type="scientific">Cecembia lonarensis (strain CCUG 58316 / KCTC 22772 / LW9)</name>
    <dbReference type="NCBI Taxonomy" id="1225176"/>
    <lineage>
        <taxon>Bacteria</taxon>
        <taxon>Pseudomonadati</taxon>
        <taxon>Bacteroidota</taxon>
        <taxon>Cytophagia</taxon>
        <taxon>Cytophagales</taxon>
        <taxon>Cyclobacteriaceae</taxon>
        <taxon>Cecembia</taxon>
    </lineage>
</organism>
<sequence length="41" mass="4552">MNLTLVKSSLPYLIVLMGVFGAVNNLTAQKLPSGYHFDRKD</sequence>
<gene>
    <name evidence="2" type="ORF">B879_01597</name>
</gene>
<accession>K1M0G2</accession>
<name>K1M0G2_CECL9</name>
<dbReference type="Proteomes" id="UP000004478">
    <property type="component" value="Unassembled WGS sequence"/>
</dbReference>
<reference evidence="2 3" key="1">
    <citation type="journal article" date="2012" name="J. Bacteriol.">
        <title>Draft Genome Sequence of Cecembia lonarensis Strain LW9T, Isolated from Lonar Lake, a Haloalkaline Lake in India.</title>
        <authorList>
            <person name="Shivaji S."/>
            <person name="Ara S."/>
            <person name="Singh A."/>
            <person name="Pinnaka A.K."/>
        </authorList>
    </citation>
    <scope>NUCLEOTIDE SEQUENCE [LARGE SCALE GENOMIC DNA]</scope>
    <source>
        <strain evidence="2 3">LW9</strain>
    </source>
</reference>
<evidence type="ECO:0000256" key="1">
    <source>
        <dbReference type="SAM" id="Phobius"/>
    </source>
</evidence>
<dbReference type="AlphaFoldDB" id="K1M0G2"/>
<keyword evidence="3" id="KW-1185">Reference proteome</keyword>
<keyword evidence="1" id="KW-0812">Transmembrane</keyword>
<protein>
    <submittedName>
        <fullName evidence="2">Uncharacterized protein</fullName>
    </submittedName>
</protein>
<evidence type="ECO:0000313" key="2">
    <source>
        <dbReference type="EMBL" id="EKB49814.1"/>
    </source>
</evidence>
<dbReference type="EMBL" id="AMGM01000018">
    <property type="protein sequence ID" value="EKB49814.1"/>
    <property type="molecule type" value="Genomic_DNA"/>
</dbReference>
<evidence type="ECO:0000313" key="3">
    <source>
        <dbReference type="Proteomes" id="UP000004478"/>
    </source>
</evidence>
<proteinExistence type="predicted"/>